<evidence type="ECO:0000313" key="3">
    <source>
        <dbReference type="EMBL" id="CAG8949354.1"/>
    </source>
</evidence>
<dbReference type="OrthoDB" id="3557569at2759"/>
<feature type="compositionally biased region" description="Polar residues" evidence="1">
    <location>
        <begin position="1"/>
        <end position="15"/>
    </location>
</feature>
<dbReference type="PANTHER" id="PTHR35910">
    <property type="entry name" value="2EXR DOMAIN-CONTAINING PROTEIN"/>
    <property type="match status" value="1"/>
</dbReference>
<feature type="compositionally biased region" description="Basic residues" evidence="1">
    <location>
        <begin position="106"/>
        <end position="115"/>
    </location>
</feature>
<feature type="compositionally biased region" description="Polar residues" evidence="1">
    <location>
        <begin position="95"/>
        <end position="104"/>
    </location>
</feature>
<dbReference type="InterPro" id="IPR045518">
    <property type="entry name" value="2EXR"/>
</dbReference>
<feature type="region of interest" description="Disordered" evidence="1">
    <location>
        <begin position="1"/>
        <end position="158"/>
    </location>
</feature>
<feature type="region of interest" description="Disordered" evidence="1">
    <location>
        <begin position="520"/>
        <end position="544"/>
    </location>
</feature>
<dbReference type="Proteomes" id="UP000696280">
    <property type="component" value="Unassembled WGS sequence"/>
</dbReference>
<accession>A0A9N9PEN7</accession>
<evidence type="ECO:0000313" key="4">
    <source>
        <dbReference type="Proteomes" id="UP000696280"/>
    </source>
</evidence>
<protein>
    <recommendedName>
        <fullName evidence="2">2EXR domain-containing protein</fullName>
    </recommendedName>
</protein>
<sequence length="544" mass="61513">MPGQSKSGHSSTNTAKPADPSMDSTETTPFTKGKRKKRDWITPGTVQSQLYPGEQPAFKKQKTSSLSTPNTGAKILSVAPGKITQPKEQKKLPEENQSGQLESQSTHHRATKRKRTNTEAIYISDDEGTSSVKRPRVTQNRSSRRKITNKKKDVGRPRQLKPFAEYHRVTFGAPPPTFDPLYMYLAAYEKKDAEFANIFDEEHSPSFRAPTPPAMSNPAIKPATAFHLFCKLPLELRMTIWEIAMEPRVVPLFAIIGGMRNTSNVPGREGSLRIITTAPVPAVLHVHRESREFAQKRYKLAFGLGRDPKNGQIYFDFKRDILYIHSGDTRILAPRFSRWCCKEERMQFQRLAIQAPIKAHDDTDPLGPYPALRTLDIVLRNFHDPIPNIREAFEKPITHAEMADLALLPPLFDDATDATRSTMRHGDTAVKRYRQRFEFCGEQDRLGDDRSLDECLQYLGPFQRLPPDNRESLYPKKEDVTIGIKVIGRYSTRRAVLKMAEGSDQEQFAGVVDENGRKLKKDISEDEAEGLPVADATKNEEATL</sequence>
<feature type="domain" description="2EXR" evidence="2">
    <location>
        <begin position="226"/>
        <end position="322"/>
    </location>
</feature>
<feature type="compositionally biased region" description="Polar residues" evidence="1">
    <location>
        <begin position="129"/>
        <end position="141"/>
    </location>
</feature>
<organism evidence="3 4">
    <name type="scientific">Hymenoscyphus fraxineus</name>
    <dbReference type="NCBI Taxonomy" id="746836"/>
    <lineage>
        <taxon>Eukaryota</taxon>
        <taxon>Fungi</taxon>
        <taxon>Dikarya</taxon>
        <taxon>Ascomycota</taxon>
        <taxon>Pezizomycotina</taxon>
        <taxon>Leotiomycetes</taxon>
        <taxon>Helotiales</taxon>
        <taxon>Helotiaceae</taxon>
        <taxon>Hymenoscyphus</taxon>
    </lineage>
</organism>
<dbReference type="AlphaFoldDB" id="A0A9N9PEN7"/>
<keyword evidence="4" id="KW-1185">Reference proteome</keyword>
<dbReference type="Pfam" id="PF20150">
    <property type="entry name" value="2EXR"/>
    <property type="match status" value="1"/>
</dbReference>
<comment type="caution">
    <text evidence="3">The sequence shown here is derived from an EMBL/GenBank/DDBJ whole genome shotgun (WGS) entry which is preliminary data.</text>
</comment>
<proteinExistence type="predicted"/>
<gene>
    <name evidence="3" type="ORF">HYFRA_00004980</name>
</gene>
<reference evidence="3" key="1">
    <citation type="submission" date="2021-07" db="EMBL/GenBank/DDBJ databases">
        <authorList>
            <person name="Durling M."/>
        </authorList>
    </citation>
    <scope>NUCLEOTIDE SEQUENCE</scope>
</reference>
<dbReference type="EMBL" id="CAJVRL010000002">
    <property type="protein sequence ID" value="CAG8949354.1"/>
    <property type="molecule type" value="Genomic_DNA"/>
</dbReference>
<dbReference type="PANTHER" id="PTHR35910:SF1">
    <property type="entry name" value="2EXR DOMAIN-CONTAINING PROTEIN"/>
    <property type="match status" value="1"/>
</dbReference>
<evidence type="ECO:0000259" key="2">
    <source>
        <dbReference type="Pfam" id="PF20150"/>
    </source>
</evidence>
<name>A0A9N9PEN7_9HELO</name>
<evidence type="ECO:0000256" key="1">
    <source>
        <dbReference type="SAM" id="MobiDB-lite"/>
    </source>
</evidence>
<feature type="compositionally biased region" description="Basic and acidic residues" evidence="1">
    <location>
        <begin position="85"/>
        <end position="94"/>
    </location>
</feature>